<dbReference type="PANTHER" id="PTHR11815:SF10">
    <property type="entry name" value="SUCCINATE--COA LIGASE [GDP-FORMING] SUBUNIT BETA, MITOCHONDRIAL"/>
    <property type="match status" value="1"/>
</dbReference>
<evidence type="ECO:0000256" key="4">
    <source>
        <dbReference type="ARBA" id="ARBA00022723"/>
    </source>
</evidence>
<feature type="binding site" evidence="7">
    <location>
        <position position="116"/>
    </location>
    <ligand>
        <name>ATP</name>
        <dbReference type="ChEBI" id="CHEBI:30616"/>
    </ligand>
</feature>
<dbReference type="Gene3D" id="3.40.50.261">
    <property type="entry name" value="Succinyl-CoA synthetase domains"/>
    <property type="match status" value="1"/>
</dbReference>
<evidence type="ECO:0000313" key="10">
    <source>
        <dbReference type="EMBL" id="TGE08320.1"/>
    </source>
</evidence>
<dbReference type="PROSITE" id="PS50975">
    <property type="entry name" value="ATP_GRASP"/>
    <property type="match status" value="1"/>
</dbReference>
<organism evidence="10 11">
    <name type="scientific">Hymenobacter fodinae</name>
    <dbReference type="NCBI Taxonomy" id="2510796"/>
    <lineage>
        <taxon>Bacteria</taxon>
        <taxon>Pseudomonadati</taxon>
        <taxon>Bacteroidota</taxon>
        <taxon>Cytophagia</taxon>
        <taxon>Cytophagales</taxon>
        <taxon>Hymenobacteraceae</taxon>
        <taxon>Hymenobacter</taxon>
    </lineage>
</organism>
<sequence>MNIHEYQGKDILKRYGVRVQEGIVADTAEEAVEAAKKLNAETGTSWYVIKAQIHAGGRGKGGGVKLAKNLEQVQEIAGQIIGMQLVTKQTGAEGRKVHKVLVAQDVYYPGESETKEFYMSVLLDRTTGQNVIIYTTEGGMDIEEVAETHPDKILKEHVDPRVGLRPFQAAKIAFNLGLTGAAQKEMVKFVMALYKAYDETDSSMFEINPVLKTSDNKILAVDAKVTLDENALYRHKDFVELRDTNEEDPLEVEASASNLNYVKLDGNVGCMVNGAGLAMATMDIIKLSGGEPANFLDVGGGANAQTVEAGFRIILKDPNVKAILINIFGGIVRCDRVANGVVEAYKNIGDIRVPIIVRLQGTNAEEGARIIDESGLKVYSAVLLKDAAEKVKEVLAAQGI</sequence>
<keyword evidence="3 7" id="KW-0436">Ligase</keyword>
<feature type="binding site" evidence="7">
    <location>
        <position position="222"/>
    </location>
    <ligand>
        <name>Mg(2+)</name>
        <dbReference type="ChEBI" id="CHEBI:18420"/>
    </ligand>
</feature>
<dbReference type="Pfam" id="PF08442">
    <property type="entry name" value="ATP-grasp_2"/>
    <property type="match status" value="1"/>
</dbReference>
<reference evidence="10 11" key="1">
    <citation type="submission" date="2019-04" db="EMBL/GenBank/DDBJ databases">
        <authorList>
            <person name="Feng G."/>
            <person name="Zhang J."/>
            <person name="Zhu H."/>
        </authorList>
    </citation>
    <scope>NUCLEOTIDE SEQUENCE [LARGE SCALE GENOMIC DNA]</scope>
    <source>
        <strain evidence="10 11">92R-1</strain>
    </source>
</reference>
<comment type="caution">
    <text evidence="10">The sequence shown here is derived from an EMBL/GenBank/DDBJ whole genome shotgun (WGS) entry which is preliminary data.</text>
</comment>
<dbReference type="Proteomes" id="UP000298337">
    <property type="component" value="Unassembled WGS sequence"/>
</dbReference>
<feature type="binding site" evidence="7">
    <location>
        <position position="106"/>
    </location>
    <ligand>
        <name>ATP</name>
        <dbReference type="ChEBI" id="CHEBI:30616"/>
    </ligand>
</feature>
<evidence type="ECO:0000256" key="2">
    <source>
        <dbReference type="ARBA" id="ARBA00022532"/>
    </source>
</evidence>
<feature type="binding site" evidence="7">
    <location>
        <begin position="330"/>
        <end position="332"/>
    </location>
    <ligand>
        <name>substrate</name>
        <note>ligand shared with subunit alpha</note>
    </ligand>
</feature>
<comment type="similarity">
    <text evidence="1 7">Belongs to the succinate/malate CoA ligase beta subunit family.</text>
</comment>
<dbReference type="InterPro" id="IPR016102">
    <property type="entry name" value="Succinyl-CoA_synth-like"/>
</dbReference>
<dbReference type="EMBL" id="SRLA01000002">
    <property type="protein sequence ID" value="TGE08320.1"/>
    <property type="molecule type" value="Genomic_DNA"/>
</dbReference>
<feature type="binding site" evidence="7">
    <location>
        <position position="273"/>
    </location>
    <ligand>
        <name>substrate</name>
        <note>ligand shared with subunit alpha</note>
    </ligand>
</feature>
<comment type="pathway">
    <text evidence="7">Carbohydrate metabolism; tricarboxylic acid cycle; succinate from succinyl-CoA (ligase route): step 1/1.</text>
</comment>
<evidence type="ECO:0000256" key="3">
    <source>
        <dbReference type="ARBA" id="ARBA00022598"/>
    </source>
</evidence>
<dbReference type="EC" id="6.2.1.5" evidence="7"/>
<dbReference type="InterPro" id="IPR005809">
    <property type="entry name" value="Succ_CoA_ligase-like_bsu"/>
</dbReference>
<keyword evidence="5 7" id="KW-0547">Nucleotide-binding</keyword>
<dbReference type="FunFam" id="3.30.470.20:FF:000002">
    <property type="entry name" value="Succinate--CoA ligase [ADP-forming] subunit beta"/>
    <property type="match status" value="1"/>
</dbReference>
<feature type="binding site" evidence="7">
    <location>
        <position position="50"/>
    </location>
    <ligand>
        <name>ATP</name>
        <dbReference type="ChEBI" id="CHEBI:30616"/>
    </ligand>
</feature>
<keyword evidence="11" id="KW-1185">Reference proteome</keyword>
<keyword evidence="4 7" id="KW-0479">Metal-binding</keyword>
<evidence type="ECO:0000256" key="8">
    <source>
        <dbReference type="PROSITE-ProRule" id="PRU00409"/>
    </source>
</evidence>
<name>A0A4Z0P8I9_9BACT</name>
<comment type="caution">
    <text evidence="7">Lacks conserved residue(s) required for the propagation of feature annotation.</text>
</comment>
<dbReference type="InterPro" id="IPR011761">
    <property type="entry name" value="ATP-grasp"/>
</dbReference>
<feature type="binding site" evidence="7">
    <location>
        <begin position="57"/>
        <end position="59"/>
    </location>
    <ligand>
        <name>ATP</name>
        <dbReference type="ChEBI" id="CHEBI:30616"/>
    </ligand>
</feature>
<dbReference type="OrthoDB" id="9802602at2"/>
<dbReference type="GO" id="GO:0005524">
    <property type="term" value="F:ATP binding"/>
    <property type="evidence" value="ECO:0007669"/>
    <property type="project" value="UniProtKB-UniRule"/>
</dbReference>
<dbReference type="NCBIfam" id="NF001913">
    <property type="entry name" value="PRK00696.1"/>
    <property type="match status" value="1"/>
</dbReference>
<feature type="domain" description="ATP-grasp" evidence="9">
    <location>
        <begin position="9"/>
        <end position="258"/>
    </location>
</feature>
<keyword evidence="2 7" id="KW-0816">Tricarboxylic acid cycle</keyword>
<dbReference type="GO" id="GO:0005829">
    <property type="term" value="C:cytosol"/>
    <property type="evidence" value="ECO:0007669"/>
    <property type="project" value="TreeGrafter"/>
</dbReference>
<evidence type="ECO:0000256" key="5">
    <source>
        <dbReference type="ARBA" id="ARBA00022741"/>
    </source>
</evidence>
<dbReference type="SUPFAM" id="SSF56059">
    <property type="entry name" value="Glutathione synthetase ATP-binding domain-like"/>
    <property type="match status" value="1"/>
</dbReference>
<dbReference type="InterPro" id="IPR005811">
    <property type="entry name" value="SUCC_ACL_C"/>
</dbReference>
<dbReference type="NCBIfam" id="TIGR01016">
    <property type="entry name" value="sucCoAbeta"/>
    <property type="match status" value="1"/>
</dbReference>
<dbReference type="PIRSF" id="PIRSF001554">
    <property type="entry name" value="SucCS_beta"/>
    <property type="match status" value="1"/>
</dbReference>
<dbReference type="InterPro" id="IPR013650">
    <property type="entry name" value="ATP-grasp_succ-CoA_synth-type"/>
</dbReference>
<dbReference type="GO" id="GO:0000287">
    <property type="term" value="F:magnesium ion binding"/>
    <property type="evidence" value="ECO:0007669"/>
    <property type="project" value="UniProtKB-UniRule"/>
</dbReference>
<feature type="binding site" evidence="7">
    <location>
        <position position="208"/>
    </location>
    <ligand>
        <name>Mg(2+)</name>
        <dbReference type="ChEBI" id="CHEBI:18420"/>
    </ligand>
</feature>
<dbReference type="Pfam" id="PF00549">
    <property type="entry name" value="Ligase_CoA"/>
    <property type="match status" value="1"/>
</dbReference>
<dbReference type="GO" id="GO:0004775">
    <property type="term" value="F:succinate-CoA ligase (ADP-forming) activity"/>
    <property type="evidence" value="ECO:0007669"/>
    <property type="project" value="UniProtKB-UniRule"/>
</dbReference>
<comment type="catalytic activity">
    <reaction evidence="7">
        <text>succinate + ATP + CoA = succinyl-CoA + ADP + phosphate</text>
        <dbReference type="Rhea" id="RHEA:17661"/>
        <dbReference type="ChEBI" id="CHEBI:30031"/>
        <dbReference type="ChEBI" id="CHEBI:30616"/>
        <dbReference type="ChEBI" id="CHEBI:43474"/>
        <dbReference type="ChEBI" id="CHEBI:57287"/>
        <dbReference type="ChEBI" id="CHEBI:57292"/>
        <dbReference type="ChEBI" id="CHEBI:456216"/>
        <dbReference type="EC" id="6.2.1.5"/>
    </reaction>
</comment>
<keyword evidence="7 8" id="KW-0067">ATP-binding</keyword>
<dbReference type="FunFam" id="3.30.1490.20:FF:000002">
    <property type="entry name" value="Succinate--CoA ligase [ADP-forming] subunit beta"/>
    <property type="match status" value="1"/>
</dbReference>
<dbReference type="InterPro" id="IPR017866">
    <property type="entry name" value="Succ-CoA_synthase_bsu_CS"/>
</dbReference>
<evidence type="ECO:0000259" key="9">
    <source>
        <dbReference type="PROSITE" id="PS50975"/>
    </source>
</evidence>
<dbReference type="GO" id="GO:0006099">
    <property type="term" value="P:tricarboxylic acid cycle"/>
    <property type="evidence" value="ECO:0007669"/>
    <property type="project" value="UniProtKB-UniRule"/>
</dbReference>
<dbReference type="RefSeq" id="WP_135434232.1">
    <property type="nucleotide sequence ID" value="NZ_SRLA01000002.1"/>
</dbReference>
<dbReference type="InterPro" id="IPR013815">
    <property type="entry name" value="ATP_grasp_subdomain_1"/>
</dbReference>
<evidence type="ECO:0000256" key="1">
    <source>
        <dbReference type="ARBA" id="ARBA00009182"/>
    </source>
</evidence>
<comment type="subunit">
    <text evidence="7">Heterotetramer of two alpha and two beta subunits.</text>
</comment>
<dbReference type="FunFam" id="3.40.50.261:FF:000001">
    <property type="entry name" value="Succinate--CoA ligase [ADP-forming] subunit beta"/>
    <property type="match status" value="1"/>
</dbReference>
<comment type="catalytic activity">
    <reaction evidence="7">
        <text>GTP + succinate + CoA = succinyl-CoA + GDP + phosphate</text>
        <dbReference type="Rhea" id="RHEA:22120"/>
        <dbReference type="ChEBI" id="CHEBI:30031"/>
        <dbReference type="ChEBI" id="CHEBI:37565"/>
        <dbReference type="ChEBI" id="CHEBI:43474"/>
        <dbReference type="ChEBI" id="CHEBI:57287"/>
        <dbReference type="ChEBI" id="CHEBI:57292"/>
        <dbReference type="ChEBI" id="CHEBI:58189"/>
    </reaction>
</comment>
<dbReference type="GO" id="GO:0042709">
    <property type="term" value="C:succinate-CoA ligase complex"/>
    <property type="evidence" value="ECO:0007669"/>
    <property type="project" value="TreeGrafter"/>
</dbReference>
<dbReference type="PROSITE" id="PS01217">
    <property type="entry name" value="SUCCINYL_COA_LIG_3"/>
    <property type="match status" value="1"/>
</dbReference>
<dbReference type="GO" id="GO:0006104">
    <property type="term" value="P:succinyl-CoA metabolic process"/>
    <property type="evidence" value="ECO:0007669"/>
    <property type="project" value="TreeGrafter"/>
</dbReference>
<keyword evidence="6 7" id="KW-0460">Magnesium</keyword>
<dbReference type="AlphaFoldDB" id="A0A4Z0P8I9"/>
<proteinExistence type="inferred from homology"/>
<dbReference type="Gene3D" id="3.30.470.20">
    <property type="entry name" value="ATP-grasp fold, B domain"/>
    <property type="match status" value="1"/>
</dbReference>
<dbReference type="Gene3D" id="3.30.1490.20">
    <property type="entry name" value="ATP-grasp fold, A domain"/>
    <property type="match status" value="1"/>
</dbReference>
<dbReference type="HAMAP" id="MF_00558">
    <property type="entry name" value="Succ_CoA_beta"/>
    <property type="match status" value="1"/>
</dbReference>
<protein>
    <recommendedName>
        <fullName evidence="7">Succinate--CoA ligase [ADP-forming] subunit beta</fullName>
        <ecNumber evidence="7">6.2.1.5</ecNumber>
    </recommendedName>
    <alternativeName>
        <fullName evidence="7">Succinyl-CoA synthetase subunit beta</fullName>
        <shortName evidence="7">SCS-beta</shortName>
    </alternativeName>
</protein>
<gene>
    <name evidence="7 10" type="primary">sucC</name>
    <name evidence="10" type="ORF">EU556_11420</name>
</gene>
<accession>A0A4Z0P8I9</accession>
<dbReference type="UniPathway" id="UPA00223">
    <property type="reaction ID" value="UER00999"/>
</dbReference>
<evidence type="ECO:0000313" key="11">
    <source>
        <dbReference type="Proteomes" id="UP000298337"/>
    </source>
</evidence>
<dbReference type="PANTHER" id="PTHR11815">
    <property type="entry name" value="SUCCINYL-COA SYNTHETASE BETA CHAIN"/>
    <property type="match status" value="1"/>
</dbReference>
<dbReference type="GO" id="GO:0004776">
    <property type="term" value="F:succinate-CoA ligase (GDP-forming) activity"/>
    <property type="evidence" value="ECO:0007669"/>
    <property type="project" value="RHEA"/>
</dbReference>
<dbReference type="SUPFAM" id="SSF52210">
    <property type="entry name" value="Succinyl-CoA synthetase domains"/>
    <property type="match status" value="1"/>
</dbReference>
<comment type="function">
    <text evidence="7">Succinyl-CoA synthetase functions in the citric acid cycle (TCA), coupling the hydrolysis of succinyl-CoA to the synthesis of either ATP or GTP and thus represents the only step of substrate-level phosphorylation in the TCA. The beta subunit provides nucleotide specificity of the enzyme and binds the substrate succinate, while the binding sites for coenzyme A and phosphate are found in the alpha subunit.</text>
</comment>
<evidence type="ECO:0000256" key="6">
    <source>
        <dbReference type="ARBA" id="ARBA00022842"/>
    </source>
</evidence>
<comment type="cofactor">
    <cofactor evidence="7">
        <name>Mg(2+)</name>
        <dbReference type="ChEBI" id="CHEBI:18420"/>
    </cofactor>
    <text evidence="7">Binds 1 Mg(2+) ion per subunit.</text>
</comment>
<evidence type="ECO:0000256" key="7">
    <source>
        <dbReference type="HAMAP-Rule" id="MF_00558"/>
    </source>
</evidence>